<evidence type="ECO:0000313" key="1">
    <source>
        <dbReference type="EMBL" id="KAG2615689.1"/>
    </source>
</evidence>
<gene>
    <name evidence="1" type="ORF">PVAP13_3NG043080</name>
</gene>
<proteinExistence type="predicted"/>
<dbReference type="AlphaFoldDB" id="A0A8T0U5V8"/>
<comment type="caution">
    <text evidence="1">The sequence shown here is derived from an EMBL/GenBank/DDBJ whole genome shotgun (WGS) entry which is preliminary data.</text>
</comment>
<accession>A0A8T0U5V8</accession>
<dbReference type="Proteomes" id="UP000823388">
    <property type="component" value="Chromosome 3N"/>
</dbReference>
<keyword evidence="2" id="KW-1185">Reference proteome</keyword>
<name>A0A8T0U5V8_PANVG</name>
<sequence>MWRRQRCNELPCEARRRNLPCAWRRPPRESCPARWPCRQRTRPSGDARWRWWRSCCRARCMRRPCRAAGGDGGGAGALVGGAERAVPGAEVVLRSAESSRRSMARASKSAATVRRPHEYCLTGSRGRQGELEAIAGAARARAASAKLEAGSQTAAAVSLAIWKCIAGQLAGGKVIAIEQPPLQGYFGQFTRFLFPLS</sequence>
<evidence type="ECO:0000313" key="2">
    <source>
        <dbReference type="Proteomes" id="UP000823388"/>
    </source>
</evidence>
<protein>
    <submittedName>
        <fullName evidence="1">Uncharacterized protein</fullName>
    </submittedName>
</protein>
<dbReference type="EMBL" id="CM029042">
    <property type="protein sequence ID" value="KAG2615689.1"/>
    <property type="molecule type" value="Genomic_DNA"/>
</dbReference>
<organism evidence="1 2">
    <name type="scientific">Panicum virgatum</name>
    <name type="common">Blackwell switchgrass</name>
    <dbReference type="NCBI Taxonomy" id="38727"/>
    <lineage>
        <taxon>Eukaryota</taxon>
        <taxon>Viridiplantae</taxon>
        <taxon>Streptophyta</taxon>
        <taxon>Embryophyta</taxon>
        <taxon>Tracheophyta</taxon>
        <taxon>Spermatophyta</taxon>
        <taxon>Magnoliopsida</taxon>
        <taxon>Liliopsida</taxon>
        <taxon>Poales</taxon>
        <taxon>Poaceae</taxon>
        <taxon>PACMAD clade</taxon>
        <taxon>Panicoideae</taxon>
        <taxon>Panicodae</taxon>
        <taxon>Paniceae</taxon>
        <taxon>Panicinae</taxon>
        <taxon>Panicum</taxon>
        <taxon>Panicum sect. Hiantes</taxon>
    </lineage>
</organism>
<reference evidence="1" key="1">
    <citation type="submission" date="2020-05" db="EMBL/GenBank/DDBJ databases">
        <title>WGS assembly of Panicum virgatum.</title>
        <authorList>
            <person name="Lovell J.T."/>
            <person name="Jenkins J."/>
            <person name="Shu S."/>
            <person name="Juenger T.E."/>
            <person name="Schmutz J."/>
        </authorList>
    </citation>
    <scope>NUCLEOTIDE SEQUENCE</scope>
    <source>
        <strain evidence="1">AP13</strain>
    </source>
</reference>